<dbReference type="GO" id="GO:0055129">
    <property type="term" value="P:L-proline biosynthetic process"/>
    <property type="evidence" value="ECO:0007669"/>
    <property type="project" value="UniProtKB-UniRule"/>
</dbReference>
<dbReference type="PIRSF" id="PIRSF000193">
    <property type="entry name" value="Pyrrol-5-carb_rd"/>
    <property type="match status" value="1"/>
</dbReference>
<dbReference type="InterPro" id="IPR036291">
    <property type="entry name" value="NAD(P)-bd_dom_sf"/>
</dbReference>
<sequence length="244" mass="26825">MKIAVVGLGHMGKALAKGFANRCPVSVYNRRKIKFSGENIRVYEDLKEIVRDSDVIVLATPHTSYPELLKSVKEVKTGKIFISVAPQIGSKELNKLHDKFMILIPNTPVAINDGVMGATNVNLKEEEYREVIKTFEVLGKVYDLKEEDTMLLSVMAGCLPAYFYMFMEAAADGAVLRGMERNLATDLMTRTVRGCCDVILGDVEELGKLKGKSTTPGGLTIKGVHALERGGFRNAIIDAINESK</sequence>
<dbReference type="Proteomes" id="UP000003280">
    <property type="component" value="Unassembled WGS sequence"/>
</dbReference>
<evidence type="ECO:0000259" key="8">
    <source>
        <dbReference type="Pfam" id="PF14748"/>
    </source>
</evidence>
<dbReference type="STRING" id="862517.HMPREF9225_0359"/>
<dbReference type="RefSeq" id="WP_008901195.1">
    <property type="nucleotide sequence ID" value="NZ_GL397071.1"/>
</dbReference>
<dbReference type="SUPFAM" id="SSF48179">
    <property type="entry name" value="6-phosphogluconate dehydrogenase C-terminal domain-like"/>
    <property type="match status" value="1"/>
</dbReference>
<evidence type="ECO:0000256" key="6">
    <source>
        <dbReference type="HAMAP-Rule" id="MF_01925"/>
    </source>
</evidence>
<dbReference type="FunFam" id="1.10.3730.10:FF:000001">
    <property type="entry name" value="Pyrroline-5-carboxylate reductase"/>
    <property type="match status" value="1"/>
</dbReference>
<evidence type="ECO:0000256" key="2">
    <source>
        <dbReference type="ARBA" id="ARBA00022650"/>
    </source>
</evidence>
<keyword evidence="6" id="KW-0963">Cytoplasm</keyword>
<evidence type="ECO:0000256" key="5">
    <source>
        <dbReference type="ARBA" id="ARBA00058118"/>
    </source>
</evidence>
<organism evidence="9 10">
    <name type="scientific">Peptoniphilus duerdenii ATCC BAA-1640</name>
    <dbReference type="NCBI Taxonomy" id="862517"/>
    <lineage>
        <taxon>Bacteria</taxon>
        <taxon>Bacillati</taxon>
        <taxon>Bacillota</taxon>
        <taxon>Tissierellia</taxon>
        <taxon>Tissierellales</taxon>
        <taxon>Peptoniphilaceae</taxon>
        <taxon>Peptoniphilus</taxon>
    </lineage>
</organism>
<evidence type="ECO:0000256" key="4">
    <source>
        <dbReference type="ARBA" id="ARBA00023002"/>
    </source>
</evidence>
<comment type="function">
    <text evidence="5 6">Catalyzes the reduction of 1-pyrroline-5-carboxylate (PCA) to L-proline.</text>
</comment>
<comment type="subcellular location">
    <subcellularLocation>
        <location evidence="6">Cytoplasm</location>
    </subcellularLocation>
</comment>
<evidence type="ECO:0000313" key="10">
    <source>
        <dbReference type="Proteomes" id="UP000003280"/>
    </source>
</evidence>
<dbReference type="Gene3D" id="1.10.3730.10">
    <property type="entry name" value="ProC C-terminal domain-like"/>
    <property type="match status" value="1"/>
</dbReference>
<dbReference type="AlphaFoldDB" id="E0NJM0"/>
<dbReference type="InterPro" id="IPR000304">
    <property type="entry name" value="Pyrroline-COOH_reductase"/>
</dbReference>
<comment type="catalytic activity">
    <reaction evidence="6">
        <text>L-proline + NAD(+) = (S)-1-pyrroline-5-carboxylate + NADH + 2 H(+)</text>
        <dbReference type="Rhea" id="RHEA:14105"/>
        <dbReference type="ChEBI" id="CHEBI:15378"/>
        <dbReference type="ChEBI" id="CHEBI:17388"/>
        <dbReference type="ChEBI" id="CHEBI:57540"/>
        <dbReference type="ChEBI" id="CHEBI:57945"/>
        <dbReference type="ChEBI" id="CHEBI:60039"/>
        <dbReference type="EC" id="1.5.1.2"/>
    </reaction>
</comment>
<keyword evidence="2 6" id="KW-0641">Proline biosynthesis</keyword>
<comment type="catalytic activity">
    <reaction evidence="6">
        <text>L-proline + NADP(+) = (S)-1-pyrroline-5-carboxylate + NADPH + 2 H(+)</text>
        <dbReference type="Rhea" id="RHEA:14109"/>
        <dbReference type="ChEBI" id="CHEBI:15378"/>
        <dbReference type="ChEBI" id="CHEBI:17388"/>
        <dbReference type="ChEBI" id="CHEBI:57783"/>
        <dbReference type="ChEBI" id="CHEBI:58349"/>
        <dbReference type="ChEBI" id="CHEBI:60039"/>
        <dbReference type="EC" id="1.5.1.2"/>
    </reaction>
</comment>
<dbReference type="UniPathway" id="UPA00098">
    <property type="reaction ID" value="UER00361"/>
</dbReference>
<dbReference type="EMBL" id="AEEH01000018">
    <property type="protein sequence ID" value="EFM26040.1"/>
    <property type="molecule type" value="Genomic_DNA"/>
</dbReference>
<feature type="domain" description="Pyrroline-5-carboxylate reductase catalytic N-terminal" evidence="7">
    <location>
        <begin position="2"/>
        <end position="85"/>
    </location>
</feature>
<keyword evidence="3 6" id="KW-0521">NADP</keyword>
<keyword evidence="6" id="KW-0028">Amino-acid biosynthesis</keyword>
<accession>E0NJM0</accession>
<dbReference type="GO" id="GO:0005737">
    <property type="term" value="C:cytoplasm"/>
    <property type="evidence" value="ECO:0007669"/>
    <property type="project" value="UniProtKB-SubCell"/>
</dbReference>
<evidence type="ECO:0000256" key="3">
    <source>
        <dbReference type="ARBA" id="ARBA00022857"/>
    </source>
</evidence>
<keyword evidence="10" id="KW-1185">Reference proteome</keyword>
<proteinExistence type="inferred from homology"/>
<dbReference type="Pfam" id="PF03807">
    <property type="entry name" value="F420_oxidored"/>
    <property type="match status" value="1"/>
</dbReference>
<dbReference type="PANTHER" id="PTHR11645">
    <property type="entry name" value="PYRROLINE-5-CARBOXYLATE REDUCTASE"/>
    <property type="match status" value="1"/>
</dbReference>
<comment type="pathway">
    <text evidence="6">Amino-acid biosynthesis; L-proline biosynthesis; L-proline from L-glutamate 5-semialdehyde: step 1/1.</text>
</comment>
<dbReference type="eggNOG" id="COG0345">
    <property type="taxonomic scope" value="Bacteria"/>
</dbReference>
<dbReference type="SUPFAM" id="SSF51735">
    <property type="entry name" value="NAD(P)-binding Rossmann-fold domains"/>
    <property type="match status" value="1"/>
</dbReference>
<comment type="caution">
    <text evidence="9">The sequence shown here is derived from an EMBL/GenBank/DDBJ whole genome shotgun (WGS) entry which is preliminary data.</text>
</comment>
<dbReference type="InterPro" id="IPR029036">
    <property type="entry name" value="P5CR_dimer"/>
</dbReference>
<gene>
    <name evidence="6 9" type="primary">proC</name>
    <name evidence="9" type="ORF">HMPREF9225_0359</name>
</gene>
<dbReference type="PANTHER" id="PTHR11645:SF0">
    <property type="entry name" value="PYRROLINE-5-CARBOXYLATE REDUCTASE 3"/>
    <property type="match status" value="1"/>
</dbReference>
<evidence type="ECO:0000259" key="7">
    <source>
        <dbReference type="Pfam" id="PF03807"/>
    </source>
</evidence>
<dbReference type="OrthoDB" id="9805754at2"/>
<protein>
    <recommendedName>
        <fullName evidence="6">Pyrroline-5-carboxylate reductase</fullName>
        <shortName evidence="6">P5C reductase</shortName>
        <shortName evidence="6">P5CR</shortName>
        <ecNumber evidence="6">1.5.1.2</ecNumber>
    </recommendedName>
    <alternativeName>
        <fullName evidence="6">PCA reductase</fullName>
    </alternativeName>
</protein>
<evidence type="ECO:0000313" key="9">
    <source>
        <dbReference type="EMBL" id="EFM26040.1"/>
    </source>
</evidence>
<dbReference type="InterPro" id="IPR028939">
    <property type="entry name" value="P5C_Rdtase_cat_N"/>
</dbReference>
<reference evidence="9 10" key="1">
    <citation type="submission" date="2010-07" db="EMBL/GenBank/DDBJ databases">
        <authorList>
            <person name="Muzny D."/>
            <person name="Qin X."/>
            <person name="Deng J."/>
            <person name="Jiang H."/>
            <person name="Liu Y."/>
            <person name="Qu J."/>
            <person name="Song X.-Z."/>
            <person name="Zhang L."/>
            <person name="Thornton R."/>
            <person name="Coyle M."/>
            <person name="Francisco L."/>
            <person name="Jackson L."/>
            <person name="Javaid M."/>
            <person name="Korchina V."/>
            <person name="Kovar C."/>
            <person name="Mata R."/>
            <person name="Mathew T."/>
            <person name="Ngo R."/>
            <person name="Nguyen L."/>
            <person name="Nguyen N."/>
            <person name="Okwuonu G."/>
            <person name="Ongeri F."/>
            <person name="Pham C."/>
            <person name="Simmons D."/>
            <person name="Wilczek-Boney K."/>
            <person name="Hale W."/>
            <person name="Jakkamsetti A."/>
            <person name="Pham P."/>
            <person name="Ruth R."/>
            <person name="San Lucas F."/>
            <person name="Warren J."/>
            <person name="Zhang J."/>
            <person name="Zhao Z."/>
            <person name="Zhou C."/>
            <person name="Zhu D."/>
            <person name="Lee S."/>
            <person name="Bess C."/>
            <person name="Blankenburg K."/>
            <person name="Forbes L."/>
            <person name="Fu Q."/>
            <person name="Gubbala S."/>
            <person name="Hirani K."/>
            <person name="Jayaseelan J.C."/>
            <person name="Lara F."/>
            <person name="Munidasa M."/>
            <person name="Palculict T."/>
            <person name="Patil S."/>
            <person name="Pu L.-L."/>
            <person name="Saada N."/>
            <person name="Tang L."/>
            <person name="Weissenberger G."/>
            <person name="Zhu Y."/>
            <person name="Hemphill L."/>
            <person name="Shang Y."/>
            <person name="Youmans B."/>
            <person name="Ayvaz T."/>
            <person name="Ross M."/>
            <person name="Santibanez J."/>
            <person name="Aqrawi P."/>
            <person name="Gross S."/>
            <person name="Joshi V."/>
            <person name="Fowler G."/>
            <person name="Nazareth L."/>
            <person name="Reid J."/>
            <person name="Worley K."/>
            <person name="Petrosino J."/>
            <person name="Highlander S."/>
            <person name="Gibbs R."/>
        </authorList>
    </citation>
    <scope>NUCLEOTIDE SEQUENCE [LARGE SCALE GENOMIC DNA]</scope>
    <source>
        <strain evidence="9 10">ATCC BAA-1640</strain>
    </source>
</reference>
<dbReference type="InterPro" id="IPR008927">
    <property type="entry name" value="6-PGluconate_DH-like_C_sf"/>
</dbReference>
<evidence type="ECO:0000256" key="1">
    <source>
        <dbReference type="ARBA" id="ARBA00005525"/>
    </source>
</evidence>
<keyword evidence="4 6" id="KW-0560">Oxidoreductase</keyword>
<comment type="similarity">
    <text evidence="1 6">Belongs to the pyrroline-5-carboxylate reductase family.</text>
</comment>
<dbReference type="HOGENOM" id="CLU_042344_3_1_9"/>
<name>E0NJM0_9FIRM</name>
<dbReference type="Pfam" id="PF14748">
    <property type="entry name" value="P5CR_dimer"/>
    <property type="match status" value="1"/>
</dbReference>
<feature type="domain" description="Pyrroline-5-carboxylate reductase dimerisation" evidence="8">
    <location>
        <begin position="147"/>
        <end position="243"/>
    </location>
</feature>
<dbReference type="Gene3D" id="3.40.50.720">
    <property type="entry name" value="NAD(P)-binding Rossmann-like Domain"/>
    <property type="match status" value="1"/>
</dbReference>
<dbReference type="EC" id="1.5.1.2" evidence="6"/>
<dbReference type="HAMAP" id="MF_01925">
    <property type="entry name" value="P5C_reductase"/>
    <property type="match status" value="1"/>
</dbReference>
<dbReference type="GO" id="GO:0004735">
    <property type="term" value="F:pyrroline-5-carboxylate reductase activity"/>
    <property type="evidence" value="ECO:0007669"/>
    <property type="project" value="UniProtKB-UniRule"/>
</dbReference>